<protein>
    <submittedName>
        <fullName evidence="2">DUF3895 domain-containing protein</fullName>
    </submittedName>
</protein>
<sequence length="111" mass="12938">MLSYKEKELIKDYITRHEFFTLTNLCDYLIENGSSSKAYSTGKYKIYPQIAVVVETYVTDSIIEMSRVENDVQYKRIGELSINKEPEEDSEDTEETEEDSEPEMGQQLSLF</sequence>
<feature type="compositionally biased region" description="Acidic residues" evidence="1">
    <location>
        <begin position="86"/>
        <end position="102"/>
    </location>
</feature>
<gene>
    <name evidence="2" type="ORF">MF646_20990</name>
</gene>
<comment type="caution">
    <text evidence="2">The sequence shown here is derived from an EMBL/GenBank/DDBJ whole genome shotgun (WGS) entry which is preliminary data.</text>
</comment>
<reference evidence="2" key="1">
    <citation type="submission" date="2022-02" db="EMBL/GenBank/DDBJ databases">
        <title>Halalkalibacter sp. nov. isolated from Lonar Lake, India.</title>
        <authorList>
            <person name="Joshi A."/>
            <person name="Thite S."/>
            <person name="Lodha T."/>
        </authorList>
    </citation>
    <scope>NUCLEOTIDE SEQUENCE</scope>
    <source>
        <strain evidence="2">MEB205</strain>
    </source>
</reference>
<name>A0A9X2CWW6_9BACI</name>
<accession>A0A9X2CWW6</accession>
<dbReference type="Proteomes" id="UP001139150">
    <property type="component" value="Unassembled WGS sequence"/>
</dbReference>
<keyword evidence="3" id="KW-1185">Reference proteome</keyword>
<evidence type="ECO:0000313" key="3">
    <source>
        <dbReference type="Proteomes" id="UP001139150"/>
    </source>
</evidence>
<feature type="region of interest" description="Disordered" evidence="1">
    <location>
        <begin position="79"/>
        <end position="111"/>
    </location>
</feature>
<evidence type="ECO:0000256" key="1">
    <source>
        <dbReference type="SAM" id="MobiDB-lite"/>
    </source>
</evidence>
<evidence type="ECO:0000313" key="2">
    <source>
        <dbReference type="EMBL" id="MCL7749597.1"/>
    </source>
</evidence>
<proteinExistence type="predicted"/>
<dbReference type="AlphaFoldDB" id="A0A9X2CWW6"/>
<dbReference type="EMBL" id="JAKRYL010000033">
    <property type="protein sequence ID" value="MCL7749597.1"/>
    <property type="molecule type" value="Genomic_DNA"/>
</dbReference>
<dbReference type="RefSeq" id="WP_250098457.1">
    <property type="nucleotide sequence ID" value="NZ_JAKRYL010000033.1"/>
</dbReference>
<organism evidence="2 3">
    <name type="scientific">Halalkalibacter alkaliphilus</name>
    <dbReference type="NCBI Taxonomy" id="2917993"/>
    <lineage>
        <taxon>Bacteria</taxon>
        <taxon>Bacillati</taxon>
        <taxon>Bacillota</taxon>
        <taxon>Bacilli</taxon>
        <taxon>Bacillales</taxon>
        <taxon>Bacillaceae</taxon>
        <taxon>Halalkalibacter</taxon>
    </lineage>
</organism>